<accession>A0AAD7RS04</accession>
<dbReference type="Proteomes" id="UP001221898">
    <property type="component" value="Unassembled WGS sequence"/>
</dbReference>
<dbReference type="EMBL" id="JAINUG010000184">
    <property type="protein sequence ID" value="KAJ8389311.1"/>
    <property type="molecule type" value="Genomic_DNA"/>
</dbReference>
<protein>
    <submittedName>
        <fullName evidence="1">Uncharacterized protein</fullName>
    </submittedName>
</protein>
<reference evidence="1" key="1">
    <citation type="journal article" date="2023" name="Science">
        <title>Genome structures resolve the early diversification of teleost fishes.</title>
        <authorList>
            <person name="Parey E."/>
            <person name="Louis A."/>
            <person name="Montfort J."/>
            <person name="Bouchez O."/>
            <person name="Roques C."/>
            <person name="Iampietro C."/>
            <person name="Lluch J."/>
            <person name="Castinel A."/>
            <person name="Donnadieu C."/>
            <person name="Desvignes T."/>
            <person name="Floi Bucao C."/>
            <person name="Jouanno E."/>
            <person name="Wen M."/>
            <person name="Mejri S."/>
            <person name="Dirks R."/>
            <person name="Jansen H."/>
            <person name="Henkel C."/>
            <person name="Chen W.J."/>
            <person name="Zahm M."/>
            <person name="Cabau C."/>
            <person name="Klopp C."/>
            <person name="Thompson A.W."/>
            <person name="Robinson-Rechavi M."/>
            <person name="Braasch I."/>
            <person name="Lecointre G."/>
            <person name="Bobe J."/>
            <person name="Postlethwait J.H."/>
            <person name="Berthelot C."/>
            <person name="Roest Crollius H."/>
            <person name="Guiguen Y."/>
        </authorList>
    </citation>
    <scope>NUCLEOTIDE SEQUENCE</scope>
    <source>
        <strain evidence="1">NC1722</strain>
    </source>
</reference>
<proteinExistence type="predicted"/>
<comment type="caution">
    <text evidence="1">The sequence shown here is derived from an EMBL/GenBank/DDBJ whole genome shotgun (WGS) entry which is preliminary data.</text>
</comment>
<gene>
    <name evidence="1" type="ORF">AAFF_G00121760</name>
</gene>
<name>A0AAD7RS04_9TELE</name>
<keyword evidence="2" id="KW-1185">Reference proteome</keyword>
<organism evidence="1 2">
    <name type="scientific">Aldrovandia affinis</name>
    <dbReference type="NCBI Taxonomy" id="143900"/>
    <lineage>
        <taxon>Eukaryota</taxon>
        <taxon>Metazoa</taxon>
        <taxon>Chordata</taxon>
        <taxon>Craniata</taxon>
        <taxon>Vertebrata</taxon>
        <taxon>Euteleostomi</taxon>
        <taxon>Actinopterygii</taxon>
        <taxon>Neopterygii</taxon>
        <taxon>Teleostei</taxon>
        <taxon>Notacanthiformes</taxon>
        <taxon>Halosauridae</taxon>
        <taxon>Aldrovandia</taxon>
    </lineage>
</organism>
<sequence>MLRYDGCHSKYNVAAGTKVRHSIHRSLEALLAICGVYLRRTRVTFSLGSHDKNQDNNFRRRDILVYQLSSCVGAVMSSSSPAPCQPPCRKKHYPSLTYRTAV</sequence>
<dbReference type="AlphaFoldDB" id="A0AAD7RS04"/>
<evidence type="ECO:0000313" key="1">
    <source>
        <dbReference type="EMBL" id="KAJ8389311.1"/>
    </source>
</evidence>
<evidence type="ECO:0000313" key="2">
    <source>
        <dbReference type="Proteomes" id="UP001221898"/>
    </source>
</evidence>